<dbReference type="EMBL" id="JAUQOO010000001">
    <property type="protein sequence ID" value="MDO7925191.1"/>
    <property type="molecule type" value="Genomic_DNA"/>
</dbReference>
<protein>
    <recommendedName>
        <fullName evidence="3">Transposase</fullName>
    </recommendedName>
</protein>
<keyword evidence="2" id="KW-1185">Reference proteome</keyword>
<organism evidence="1 2">
    <name type="scientific">Pseudomonas serbiensis</name>
    <dbReference type="NCBI Taxonomy" id="3064350"/>
    <lineage>
        <taxon>Bacteria</taxon>
        <taxon>Pseudomonadati</taxon>
        <taxon>Pseudomonadota</taxon>
        <taxon>Gammaproteobacteria</taxon>
        <taxon>Pseudomonadales</taxon>
        <taxon>Pseudomonadaceae</taxon>
        <taxon>Pseudomonas</taxon>
    </lineage>
</organism>
<comment type="caution">
    <text evidence="1">The sequence shown here is derived from an EMBL/GenBank/DDBJ whole genome shotgun (WGS) entry which is preliminary data.</text>
</comment>
<dbReference type="RefSeq" id="WP_304573832.1">
    <property type="nucleotide sequence ID" value="NZ_JAUQOO010000001.1"/>
</dbReference>
<reference evidence="1 2" key="1">
    <citation type="submission" date="2023-07" db="EMBL/GenBank/DDBJ databases">
        <title>Identification of four novel Pseudomonas species associated with bacterial leaf spot of cucurbits.</title>
        <authorList>
            <person name="Fullem K.R."/>
        </authorList>
    </citation>
    <scope>NUCLEOTIDE SEQUENCE [LARGE SCALE GENOMIC DNA]</scope>
    <source>
        <strain evidence="1 2">KFB 138</strain>
    </source>
</reference>
<evidence type="ECO:0000313" key="1">
    <source>
        <dbReference type="EMBL" id="MDO7925191.1"/>
    </source>
</evidence>
<name>A0ABT9CM41_9PSED</name>
<dbReference type="Proteomes" id="UP001223016">
    <property type="component" value="Unassembled WGS sequence"/>
</dbReference>
<sequence length="99" mass="11168">MVVDACVFTVRDWVKADVFQRLFDAVSNDPDMGYAMADTTVVKVYRYGRRKRGIPSQVIGKSRCGMTSKTLVLTDILGNLVRFVLLPGQRRDQSCRNGH</sequence>
<gene>
    <name evidence="1" type="ORF">Q6A51_00265</name>
</gene>
<evidence type="ECO:0000313" key="2">
    <source>
        <dbReference type="Proteomes" id="UP001223016"/>
    </source>
</evidence>
<accession>A0ABT9CM41</accession>
<evidence type="ECO:0008006" key="3">
    <source>
        <dbReference type="Google" id="ProtNLM"/>
    </source>
</evidence>
<proteinExistence type="predicted"/>